<reference evidence="7" key="2">
    <citation type="submission" date="2012-01" db="EMBL/GenBank/DDBJ databases">
        <title>Complete sequence of chromosome of Marinitoga piezophila KA3.</title>
        <authorList>
            <person name="Lucas S."/>
            <person name="Han J."/>
            <person name="Lapidus A."/>
            <person name="Cheng J.-F."/>
            <person name="Goodwin L."/>
            <person name="Pitluck S."/>
            <person name="Peters L."/>
            <person name="Mikhailova N."/>
            <person name="Teshima H."/>
            <person name="Detter J.C."/>
            <person name="Han C."/>
            <person name="Tapia R."/>
            <person name="Land M."/>
            <person name="Hauser L."/>
            <person name="Kyrpides N."/>
            <person name="Ivanova N."/>
            <person name="Pagani I."/>
            <person name="Jebbar M."/>
            <person name="Vannier P."/>
            <person name="Oger P."/>
            <person name="Cario A."/>
            <person name="Bartlett D."/>
            <person name="Noll K.M."/>
            <person name="Woyke T."/>
        </authorList>
    </citation>
    <scope>NUCLEOTIDE SEQUENCE [LARGE SCALE GENOMIC DNA]</scope>
    <source>
        <strain evidence="7">DSM 14283 / JCM 11233 / KA3</strain>
    </source>
</reference>
<dbReference type="SUPFAM" id="SSF160996">
    <property type="entry name" value="HI0933 insert domain-like"/>
    <property type="match status" value="1"/>
</dbReference>
<dbReference type="InterPro" id="IPR023166">
    <property type="entry name" value="BaiN-like_dom_sf"/>
</dbReference>
<dbReference type="HOGENOM" id="CLU_025174_3_1_0"/>
<organism evidence="6 7">
    <name type="scientific">Marinitoga piezophila (strain DSM 14283 / JCM 11233 / KA3)</name>
    <dbReference type="NCBI Taxonomy" id="443254"/>
    <lineage>
        <taxon>Bacteria</taxon>
        <taxon>Thermotogati</taxon>
        <taxon>Thermotogota</taxon>
        <taxon>Thermotogae</taxon>
        <taxon>Petrotogales</taxon>
        <taxon>Petrotogaceae</taxon>
        <taxon>Marinitoga</taxon>
    </lineage>
</organism>
<dbReference type="OrthoDB" id="9773233at2"/>
<dbReference type="eggNOG" id="COG2081">
    <property type="taxonomic scope" value="Bacteria"/>
</dbReference>
<feature type="domain" description="RsdA/BaiN/AoA(So)-like Rossmann fold-like" evidence="4">
    <location>
        <begin position="5"/>
        <end position="393"/>
    </location>
</feature>
<dbReference type="NCBIfam" id="TIGR00275">
    <property type="entry name" value="aminoacetone oxidase family FAD-binding enzyme"/>
    <property type="match status" value="1"/>
</dbReference>
<dbReference type="Pfam" id="PF22780">
    <property type="entry name" value="HI0933_like_1st"/>
    <property type="match status" value="1"/>
</dbReference>
<reference evidence="6 7" key="1">
    <citation type="journal article" date="2012" name="J. Bacteriol.">
        <title>Complete Genome Sequence of the Thermophilic, Piezophilic, Heterotrophic Bacterium Marinitoga piezophila KA3.</title>
        <authorList>
            <person name="Lucas S."/>
            <person name="Han J."/>
            <person name="Lapidus A."/>
            <person name="Cheng J.F."/>
            <person name="Goodwin L.A."/>
            <person name="Pitluck S."/>
            <person name="Peters L."/>
            <person name="Mikhailova N."/>
            <person name="Teshima H."/>
            <person name="Detter J.C."/>
            <person name="Han C."/>
            <person name="Tapia R."/>
            <person name="Land M."/>
            <person name="Hauser L."/>
            <person name="Kyrpides N.C."/>
            <person name="Ivanova N."/>
            <person name="Pagani I."/>
            <person name="Vannier P."/>
            <person name="Oger P."/>
            <person name="Bartlett D.H."/>
            <person name="Noll K.M."/>
            <person name="Woyke T."/>
            <person name="Jebbar M."/>
        </authorList>
    </citation>
    <scope>NUCLEOTIDE SEQUENCE [LARGE SCALE GENOMIC DNA]</scope>
    <source>
        <strain evidence="7">DSM 14283 / JCM 11233 / KA3</strain>
    </source>
</reference>
<dbReference type="EMBL" id="CP003257">
    <property type="protein sequence ID" value="AEX85118.1"/>
    <property type="molecule type" value="Genomic_DNA"/>
</dbReference>
<evidence type="ECO:0000313" key="6">
    <source>
        <dbReference type="EMBL" id="AEX85118.1"/>
    </source>
</evidence>
<dbReference type="KEGG" id="mpz:Marpi_0680"/>
<proteinExistence type="predicted"/>
<dbReference type="InterPro" id="IPR055178">
    <property type="entry name" value="RsdA/BaiN/AoA(So)-like_dom"/>
</dbReference>
<keyword evidence="2" id="KW-0285">Flavoprotein</keyword>
<gene>
    <name evidence="6" type="ordered locus">Marpi_0680</name>
</gene>
<dbReference type="InterPro" id="IPR036188">
    <property type="entry name" value="FAD/NAD-bd_sf"/>
</dbReference>
<dbReference type="RefSeq" id="WP_014296190.1">
    <property type="nucleotide sequence ID" value="NC_016751.1"/>
</dbReference>
<dbReference type="Pfam" id="PF03486">
    <property type="entry name" value="HI0933_like"/>
    <property type="match status" value="1"/>
</dbReference>
<dbReference type="STRING" id="443254.Marpi_0680"/>
<dbReference type="Gene3D" id="3.50.50.60">
    <property type="entry name" value="FAD/NAD(P)-binding domain"/>
    <property type="match status" value="1"/>
</dbReference>
<dbReference type="InterPro" id="IPR004792">
    <property type="entry name" value="BaiN-like"/>
</dbReference>
<dbReference type="PANTHER" id="PTHR42887:SF2">
    <property type="entry name" value="OS12G0638800 PROTEIN"/>
    <property type="match status" value="1"/>
</dbReference>
<dbReference type="InterPro" id="IPR057661">
    <property type="entry name" value="RsdA/BaiN/AoA(So)_Rossmann"/>
</dbReference>
<dbReference type="SUPFAM" id="SSF51905">
    <property type="entry name" value="FAD/NAD(P)-binding domain"/>
    <property type="match status" value="1"/>
</dbReference>
<evidence type="ECO:0000256" key="2">
    <source>
        <dbReference type="ARBA" id="ARBA00022630"/>
    </source>
</evidence>
<evidence type="ECO:0000259" key="5">
    <source>
        <dbReference type="Pfam" id="PF22780"/>
    </source>
</evidence>
<dbReference type="Proteomes" id="UP000007161">
    <property type="component" value="Chromosome"/>
</dbReference>
<evidence type="ECO:0000256" key="3">
    <source>
        <dbReference type="ARBA" id="ARBA00022827"/>
    </source>
</evidence>
<accession>H2J657</accession>
<evidence type="ECO:0000259" key="4">
    <source>
        <dbReference type="Pfam" id="PF03486"/>
    </source>
</evidence>
<name>H2J657_MARPK</name>
<keyword evidence="3" id="KW-0274">FAD</keyword>
<sequence>MEIYDVIIIGAGPAGLFAGINLKNKKVLILEKKDKPGRKLLISGGGKCNITNTGKITEFITHYGEKKNFVKKAIYAFSNDDLINFFEINFYIDDSGKVFPESMRAKEILNYLLDEYLEDKKHEIIYNSKVEKVIKSDEYFKVYTESGIFNAKNLIVATGGKSFPMTGSTGDGYKIAKSFGHTIISPRPALTPIEIENYPFVDLAGISINVWIKKAKNKMYGSLLFTHKGFSGPVVLNFSRYLNDGDKIQISFVDFDNEEKFRKYFVEKSNQNKNMLLYDFLKKEFRFPRRFIAVMFRILNIDKNKRLNNLSRHERNNVIQYLVNHEFKVKKIGDFNIAMVTKGGIDTREINSKSMESKLVENLYFIGEVVDVDGYTGGYNLQWAFSSAYIAAKNIIEKGG</sequence>
<comment type="cofactor">
    <cofactor evidence="1">
        <name>FAD</name>
        <dbReference type="ChEBI" id="CHEBI:57692"/>
    </cofactor>
</comment>
<keyword evidence="7" id="KW-1185">Reference proteome</keyword>
<dbReference type="Gene3D" id="2.40.30.10">
    <property type="entry name" value="Translation factors"/>
    <property type="match status" value="1"/>
</dbReference>
<evidence type="ECO:0000313" key="7">
    <source>
        <dbReference type="Proteomes" id="UP000007161"/>
    </source>
</evidence>
<feature type="domain" description="RsdA/BaiN/AoA(So)-like insert" evidence="5">
    <location>
        <begin position="187"/>
        <end position="340"/>
    </location>
</feature>
<dbReference type="AlphaFoldDB" id="H2J657"/>
<protein>
    <submittedName>
        <fullName evidence="6">Flavoprotein, HI0933 family</fullName>
    </submittedName>
</protein>
<dbReference type="Gene3D" id="1.10.8.260">
    <property type="entry name" value="HI0933 insert domain-like"/>
    <property type="match status" value="1"/>
</dbReference>
<dbReference type="PRINTS" id="PR00368">
    <property type="entry name" value="FADPNR"/>
</dbReference>
<evidence type="ECO:0000256" key="1">
    <source>
        <dbReference type="ARBA" id="ARBA00001974"/>
    </source>
</evidence>
<dbReference type="PANTHER" id="PTHR42887">
    <property type="entry name" value="OS12G0638800 PROTEIN"/>
    <property type="match status" value="1"/>
</dbReference>